<evidence type="ECO:0000313" key="7">
    <source>
        <dbReference type="EMBL" id="GGF16052.1"/>
    </source>
</evidence>
<feature type="transmembrane region" description="Helical" evidence="5">
    <location>
        <begin position="109"/>
        <end position="130"/>
    </location>
</feature>
<feature type="transmembrane region" description="Helical" evidence="5">
    <location>
        <begin position="304"/>
        <end position="322"/>
    </location>
</feature>
<dbReference type="PROSITE" id="PS50850">
    <property type="entry name" value="MFS"/>
    <property type="match status" value="1"/>
</dbReference>
<evidence type="ECO:0000313" key="8">
    <source>
        <dbReference type="Proteomes" id="UP000646365"/>
    </source>
</evidence>
<evidence type="ECO:0000256" key="2">
    <source>
        <dbReference type="ARBA" id="ARBA00022692"/>
    </source>
</evidence>
<keyword evidence="8" id="KW-1185">Reference proteome</keyword>
<feature type="transmembrane region" description="Helical" evidence="5">
    <location>
        <begin position="12"/>
        <end position="32"/>
    </location>
</feature>
<feature type="transmembrane region" description="Helical" evidence="5">
    <location>
        <begin position="137"/>
        <end position="155"/>
    </location>
</feature>
<accession>A0A8J2YSJ3</accession>
<comment type="caution">
    <text evidence="7">The sequence shown here is derived from an EMBL/GenBank/DDBJ whole genome shotgun (WGS) entry which is preliminary data.</text>
</comment>
<dbReference type="Pfam" id="PF07690">
    <property type="entry name" value="MFS_1"/>
    <property type="match status" value="1"/>
</dbReference>
<dbReference type="InterPro" id="IPR020846">
    <property type="entry name" value="MFS_dom"/>
</dbReference>
<feature type="domain" description="Major facilitator superfamily (MFS) profile" evidence="6">
    <location>
        <begin position="14"/>
        <end position="390"/>
    </location>
</feature>
<dbReference type="InterPro" id="IPR036259">
    <property type="entry name" value="MFS_trans_sf"/>
</dbReference>
<gene>
    <name evidence="7" type="ORF">GCM10011611_22280</name>
</gene>
<feature type="transmembrane region" description="Helical" evidence="5">
    <location>
        <begin position="247"/>
        <end position="269"/>
    </location>
</feature>
<evidence type="ECO:0000256" key="3">
    <source>
        <dbReference type="ARBA" id="ARBA00022989"/>
    </source>
</evidence>
<feature type="transmembrane region" description="Helical" evidence="5">
    <location>
        <begin position="368"/>
        <end position="387"/>
    </location>
</feature>
<reference evidence="7" key="2">
    <citation type="submission" date="2020-09" db="EMBL/GenBank/DDBJ databases">
        <authorList>
            <person name="Sun Q."/>
            <person name="Zhou Y."/>
        </authorList>
    </citation>
    <scope>NUCLEOTIDE SEQUENCE</scope>
    <source>
        <strain evidence="7">CGMCC 1.15725</strain>
    </source>
</reference>
<dbReference type="SUPFAM" id="SSF103473">
    <property type="entry name" value="MFS general substrate transporter"/>
    <property type="match status" value="1"/>
</dbReference>
<dbReference type="AlphaFoldDB" id="A0A8J2YSJ3"/>
<proteinExistence type="predicted"/>
<protein>
    <submittedName>
        <fullName evidence="7">MFS transporter</fullName>
    </submittedName>
</protein>
<dbReference type="GO" id="GO:0016020">
    <property type="term" value="C:membrane"/>
    <property type="evidence" value="ECO:0007669"/>
    <property type="project" value="UniProtKB-SubCell"/>
</dbReference>
<keyword evidence="3 5" id="KW-1133">Transmembrane helix</keyword>
<sequence>MSSAAATEKPLTRNAVLVMAGACGFGVANIYYNQPMLAEMAASLKDPAVAGVVPTVTQVGYALGLLLLAPLGDRFDRKKLILIELIGLVAALAVAATAPSLAVLAGASLAVGVLTTLVQQIVPMAAHLAVPERRGQVVGTVMSGLLIGILGGRVLSGVVAEYLGWRTMFWIAAGLMVAMFLVLVRLLPRTAPTSRLKYPALMRSLWHLFRAEPVLREAAIVGALLFAAFSAFWATLTLYLASPAYHLGPQVAGLFGLVGIAGALAAPLTGRLADRGGPRRTVGIGIVTTLAAFVVFALAGKWLVGLVVGVLLLDLGVQGAQVSNQSRVYALQPESRSRINTVYMVLYFVGGSAGSALGALAWGLGGWLAVSGLGLALALIAAVIHVVSARPAVARVSA</sequence>
<dbReference type="PRINTS" id="PR01035">
    <property type="entry name" value="TCRTETA"/>
</dbReference>
<feature type="transmembrane region" description="Helical" evidence="5">
    <location>
        <begin position="48"/>
        <end position="68"/>
    </location>
</feature>
<dbReference type="Proteomes" id="UP000646365">
    <property type="component" value="Unassembled WGS sequence"/>
</dbReference>
<dbReference type="EMBL" id="BMJQ01000005">
    <property type="protein sequence ID" value="GGF16052.1"/>
    <property type="molecule type" value="Genomic_DNA"/>
</dbReference>
<evidence type="ECO:0000259" key="6">
    <source>
        <dbReference type="PROSITE" id="PS50850"/>
    </source>
</evidence>
<dbReference type="InterPro" id="IPR001958">
    <property type="entry name" value="Tet-R_TetA/multi-R_MdtG-like"/>
</dbReference>
<feature type="transmembrane region" description="Helical" evidence="5">
    <location>
        <begin position="218"/>
        <end position="241"/>
    </location>
</feature>
<feature type="transmembrane region" description="Helical" evidence="5">
    <location>
        <begin position="342"/>
        <end position="362"/>
    </location>
</feature>
<evidence type="ECO:0000256" key="1">
    <source>
        <dbReference type="ARBA" id="ARBA00004141"/>
    </source>
</evidence>
<dbReference type="CDD" id="cd17324">
    <property type="entry name" value="MFS_NepI_like"/>
    <property type="match status" value="1"/>
</dbReference>
<feature type="transmembrane region" description="Helical" evidence="5">
    <location>
        <begin position="281"/>
        <end position="298"/>
    </location>
</feature>
<keyword evidence="4 5" id="KW-0472">Membrane</keyword>
<feature type="transmembrane region" description="Helical" evidence="5">
    <location>
        <begin position="167"/>
        <end position="187"/>
    </location>
</feature>
<dbReference type="RefSeq" id="WP_189045630.1">
    <property type="nucleotide sequence ID" value="NZ_BMJQ01000005.1"/>
</dbReference>
<dbReference type="InterPro" id="IPR011701">
    <property type="entry name" value="MFS"/>
</dbReference>
<evidence type="ECO:0000256" key="5">
    <source>
        <dbReference type="SAM" id="Phobius"/>
    </source>
</evidence>
<keyword evidence="2 5" id="KW-0812">Transmembrane</keyword>
<dbReference type="GO" id="GO:0022857">
    <property type="term" value="F:transmembrane transporter activity"/>
    <property type="evidence" value="ECO:0007669"/>
    <property type="project" value="InterPro"/>
</dbReference>
<comment type="subcellular location">
    <subcellularLocation>
        <location evidence="1">Membrane</location>
        <topology evidence="1">Multi-pass membrane protein</topology>
    </subcellularLocation>
</comment>
<organism evidence="7 8">
    <name type="scientific">Aliidongia dinghuensis</name>
    <dbReference type="NCBI Taxonomy" id="1867774"/>
    <lineage>
        <taxon>Bacteria</taxon>
        <taxon>Pseudomonadati</taxon>
        <taxon>Pseudomonadota</taxon>
        <taxon>Alphaproteobacteria</taxon>
        <taxon>Rhodospirillales</taxon>
        <taxon>Dongiaceae</taxon>
        <taxon>Aliidongia</taxon>
    </lineage>
</organism>
<evidence type="ECO:0000256" key="4">
    <source>
        <dbReference type="ARBA" id="ARBA00023136"/>
    </source>
</evidence>
<dbReference type="Gene3D" id="1.20.1250.20">
    <property type="entry name" value="MFS general substrate transporter like domains"/>
    <property type="match status" value="1"/>
</dbReference>
<name>A0A8J2YSJ3_9PROT</name>
<dbReference type="PANTHER" id="PTHR42910:SF1">
    <property type="entry name" value="MAJOR FACILITATOR SUPERFAMILY (MFS) PROFILE DOMAIN-CONTAINING PROTEIN"/>
    <property type="match status" value="1"/>
</dbReference>
<feature type="transmembrane region" description="Helical" evidence="5">
    <location>
        <begin position="80"/>
        <end position="103"/>
    </location>
</feature>
<reference evidence="7" key="1">
    <citation type="journal article" date="2014" name="Int. J. Syst. Evol. Microbiol.">
        <title>Complete genome sequence of Corynebacterium casei LMG S-19264T (=DSM 44701T), isolated from a smear-ripened cheese.</title>
        <authorList>
            <consortium name="US DOE Joint Genome Institute (JGI-PGF)"/>
            <person name="Walter F."/>
            <person name="Albersmeier A."/>
            <person name="Kalinowski J."/>
            <person name="Ruckert C."/>
        </authorList>
    </citation>
    <scope>NUCLEOTIDE SEQUENCE</scope>
    <source>
        <strain evidence="7">CGMCC 1.15725</strain>
    </source>
</reference>
<dbReference type="PANTHER" id="PTHR42910">
    <property type="entry name" value="TRANSPORTER SCO4007-RELATED"/>
    <property type="match status" value="1"/>
</dbReference>